<dbReference type="HOGENOM" id="CLU_1136783_0_0_5"/>
<evidence type="ECO:0000313" key="2">
    <source>
        <dbReference type="EMBL" id="ADM09584.1"/>
    </source>
</evidence>
<dbReference type="Proteomes" id="UP000001302">
    <property type="component" value="Chromosome"/>
</dbReference>
<evidence type="ECO:0000256" key="1">
    <source>
        <dbReference type="SAM" id="SignalP"/>
    </source>
</evidence>
<sequence length="240" mass="26526">MKTFYALVACAALTTMSAKAQSLGGVFGPVVDEGAAALEYRVGFTPETARFGQRIHYQQSFSDDLMGRGVIQVRETDNSHVEFDYLGGELFWQLSEDGRPWQTGLRFDTRLRNDERPHDIAVNWMNQWTLAERWRGRAVILSSVQFGDNAGDGVGLQTRGQIDYALPSGALSSGTSIGLELFSAYGTTAEFRDFDEQSHEIGPYAMLPLDGQFSLFTGVLFGLTDGAPDSNVKLWITRAF</sequence>
<dbReference type="eggNOG" id="ENOG50330UK">
    <property type="taxonomic scope" value="Bacteria"/>
</dbReference>
<feature type="chain" id="PRO_5003140608" evidence="1">
    <location>
        <begin position="21"/>
        <end position="240"/>
    </location>
</feature>
<evidence type="ECO:0000313" key="3">
    <source>
        <dbReference type="Proteomes" id="UP000001302"/>
    </source>
</evidence>
<feature type="signal peptide" evidence="1">
    <location>
        <begin position="1"/>
        <end position="20"/>
    </location>
</feature>
<dbReference type="RefSeq" id="WP_013300558.1">
    <property type="nucleotide sequence ID" value="NC_014414.1"/>
</dbReference>
<dbReference type="EMBL" id="CP002156">
    <property type="protein sequence ID" value="ADM09584.1"/>
    <property type="molecule type" value="Genomic_DNA"/>
</dbReference>
<dbReference type="KEGG" id="pbr:PB2503_07644"/>
<keyword evidence="1" id="KW-0732">Signal</keyword>
<reference evidence="3" key="1">
    <citation type="submission" date="2010-08" db="EMBL/GenBank/DDBJ databases">
        <title>Genome sequence of Parvularcula bermudensis HTCC2503.</title>
        <authorList>
            <person name="Kang D.-M."/>
            <person name="Oh H.-M."/>
            <person name="Cho J.-C."/>
        </authorList>
    </citation>
    <scope>NUCLEOTIDE SEQUENCE [LARGE SCALE GENOMIC DNA]</scope>
    <source>
        <strain evidence="3">ATCC BAA-594 / HTCC2503 / KCTC 12087</strain>
    </source>
</reference>
<dbReference type="OrthoDB" id="7628647at2"/>
<name>E0TGG5_PARBH</name>
<protein>
    <submittedName>
        <fullName evidence="2">Uncharacterized protein</fullName>
    </submittedName>
</protein>
<proteinExistence type="predicted"/>
<dbReference type="STRING" id="314260.PB2503_07644"/>
<accession>E0TGG5</accession>
<dbReference type="AlphaFoldDB" id="E0TGG5"/>
<keyword evidence="3" id="KW-1185">Reference proteome</keyword>
<organism evidence="2 3">
    <name type="scientific">Parvularcula bermudensis (strain ATCC BAA-594 / HTCC2503 / KCTC 12087)</name>
    <dbReference type="NCBI Taxonomy" id="314260"/>
    <lineage>
        <taxon>Bacteria</taxon>
        <taxon>Pseudomonadati</taxon>
        <taxon>Pseudomonadota</taxon>
        <taxon>Alphaproteobacteria</taxon>
        <taxon>Parvularculales</taxon>
        <taxon>Parvularculaceae</taxon>
        <taxon>Parvularcula</taxon>
    </lineage>
</organism>
<gene>
    <name evidence="2" type="ordered locus">PB2503_07644</name>
</gene>
<reference evidence="2 3" key="2">
    <citation type="journal article" date="2011" name="J. Bacteriol.">
        <title>Complete genome sequence of strain HTCC2503T of Parvularcula bermudensis, the type species of the order "Parvularculales" in the class Alphaproteobacteria.</title>
        <authorList>
            <person name="Oh H.M."/>
            <person name="Kang I."/>
            <person name="Vergin K.L."/>
            <person name="Kang D."/>
            <person name="Rhee K.H."/>
            <person name="Giovannoni S.J."/>
            <person name="Cho J.C."/>
        </authorList>
    </citation>
    <scope>NUCLEOTIDE SEQUENCE [LARGE SCALE GENOMIC DNA]</scope>
    <source>
        <strain evidence="3">ATCC BAA-594 / HTCC2503 / KCTC 12087</strain>
    </source>
</reference>